<keyword evidence="1" id="KW-0328">Glycosyltransferase</keyword>
<dbReference type="GO" id="GO:0004731">
    <property type="term" value="F:purine-nucleoside phosphorylase activity"/>
    <property type="evidence" value="ECO:0007669"/>
    <property type="project" value="UniProtKB-EC"/>
</dbReference>
<dbReference type="EC" id="2.4.2.1" evidence="1"/>
<accession>A0A160TFK0</accession>
<proteinExistence type="predicted"/>
<dbReference type="EMBL" id="CZQC01000050">
    <property type="protein sequence ID" value="CUS41739.1"/>
    <property type="molecule type" value="Genomic_DNA"/>
</dbReference>
<dbReference type="InterPro" id="IPR007553">
    <property type="entry name" value="2-thiour_desulf"/>
</dbReference>
<organism evidence="1">
    <name type="scientific">hydrothermal vent metagenome</name>
    <dbReference type="NCBI Taxonomy" id="652676"/>
    <lineage>
        <taxon>unclassified sequences</taxon>
        <taxon>metagenomes</taxon>
        <taxon>ecological metagenomes</taxon>
    </lineage>
</organism>
<reference evidence="1" key="1">
    <citation type="submission" date="2015-10" db="EMBL/GenBank/DDBJ databases">
        <authorList>
            <person name="Gilbert D.G."/>
        </authorList>
    </citation>
    <scope>NUCLEOTIDE SEQUENCE</scope>
</reference>
<dbReference type="PANTHER" id="PTHR30087">
    <property type="entry name" value="INNER MEMBRANE PROTEIN"/>
    <property type="match status" value="1"/>
</dbReference>
<dbReference type="Pfam" id="PF04463">
    <property type="entry name" value="2-thiour_desulf"/>
    <property type="match status" value="1"/>
</dbReference>
<keyword evidence="1" id="KW-0808">Transferase</keyword>
<sequence length="166" mass="17811">MKRLLVSACLLGQPVRYDGESNANKVNQLAEQLRQWQQQGRIIAVCPEVAGGLTTPRPAAEIQGGDGHDVLDGKAKVITNQGDEVTAEFTSGAEHALALAQKYQATAALLAARSPSCGTGRIYNGAFQRQLTEGDGVTVALLQRHGIQCFSPDDHAQLCEWMNQPD</sequence>
<evidence type="ECO:0000313" key="1">
    <source>
        <dbReference type="EMBL" id="CUS41739.1"/>
    </source>
</evidence>
<name>A0A160TFK0_9ZZZZ</name>
<dbReference type="AlphaFoldDB" id="A0A160TFK0"/>
<protein>
    <submittedName>
        <fullName evidence="1">Purine nucleoside phosphorylase</fullName>
        <ecNumber evidence="1">2.4.2.1</ecNumber>
    </submittedName>
</protein>
<dbReference type="PANTHER" id="PTHR30087:SF1">
    <property type="entry name" value="HYPOTHETICAL CYTOSOLIC PROTEIN"/>
    <property type="match status" value="1"/>
</dbReference>
<gene>
    <name evidence="1" type="ORF">MGWOODY_Tha2258</name>
</gene>